<organism evidence="2 3">
    <name type="scientific">Hucho hucho</name>
    <name type="common">huchen</name>
    <dbReference type="NCBI Taxonomy" id="62062"/>
    <lineage>
        <taxon>Eukaryota</taxon>
        <taxon>Metazoa</taxon>
        <taxon>Chordata</taxon>
        <taxon>Craniata</taxon>
        <taxon>Vertebrata</taxon>
        <taxon>Euteleostomi</taxon>
        <taxon>Actinopterygii</taxon>
        <taxon>Neopterygii</taxon>
        <taxon>Teleostei</taxon>
        <taxon>Protacanthopterygii</taxon>
        <taxon>Salmoniformes</taxon>
        <taxon>Salmonidae</taxon>
        <taxon>Salmoninae</taxon>
        <taxon>Hucho</taxon>
    </lineage>
</organism>
<accession>A0A4W5PZ36</accession>
<feature type="region of interest" description="Disordered" evidence="1">
    <location>
        <begin position="97"/>
        <end position="125"/>
    </location>
</feature>
<protein>
    <submittedName>
        <fullName evidence="2">Uncharacterized protein</fullName>
    </submittedName>
</protein>
<reference evidence="2" key="3">
    <citation type="submission" date="2025-09" db="UniProtKB">
        <authorList>
            <consortium name="Ensembl"/>
        </authorList>
    </citation>
    <scope>IDENTIFICATION</scope>
</reference>
<dbReference type="AlphaFoldDB" id="A0A4W5PZ36"/>
<dbReference type="STRING" id="62062.ENSHHUP00000065464"/>
<dbReference type="Proteomes" id="UP000314982">
    <property type="component" value="Unassembled WGS sequence"/>
</dbReference>
<reference evidence="3" key="1">
    <citation type="submission" date="2018-06" db="EMBL/GenBank/DDBJ databases">
        <title>Genome assembly of Danube salmon.</title>
        <authorList>
            <person name="Macqueen D.J."/>
            <person name="Gundappa M.K."/>
        </authorList>
    </citation>
    <scope>NUCLEOTIDE SEQUENCE [LARGE SCALE GENOMIC DNA]</scope>
</reference>
<name>A0A4W5PZ36_9TELE</name>
<reference evidence="2" key="2">
    <citation type="submission" date="2025-08" db="UniProtKB">
        <authorList>
            <consortium name="Ensembl"/>
        </authorList>
    </citation>
    <scope>IDENTIFICATION</scope>
</reference>
<evidence type="ECO:0000313" key="3">
    <source>
        <dbReference type="Proteomes" id="UP000314982"/>
    </source>
</evidence>
<sequence length="189" mass="21334">MEPELLLTVRAELETTSEGEGEQQEREEDEAGEEDDRATTIQIAQFLRVNKYRNAVRLCVRAHSLFPESEMFSSLTTLTPETLLDTLALLFKGPDQDTSEIREDLPPTPQKDGAGDGGKEGVEESELKKQEMLLQYLRDTESFALQVERAIAVINTMLYWKTTSGTNTSSYLHLLYHTFITCTVNISPQ</sequence>
<evidence type="ECO:0000313" key="2">
    <source>
        <dbReference type="Ensembl" id="ENSHHUP00000065464.1"/>
    </source>
</evidence>
<feature type="compositionally biased region" description="Basic and acidic residues" evidence="1">
    <location>
        <begin position="113"/>
        <end position="125"/>
    </location>
</feature>
<feature type="compositionally biased region" description="Acidic residues" evidence="1">
    <location>
        <begin position="15"/>
        <end position="36"/>
    </location>
</feature>
<proteinExistence type="predicted"/>
<dbReference type="Ensembl" id="ENSHHUT00000067680.1">
    <property type="protein sequence ID" value="ENSHHUP00000065464.1"/>
    <property type="gene ID" value="ENSHHUG00000038635.1"/>
</dbReference>
<feature type="region of interest" description="Disordered" evidence="1">
    <location>
        <begin position="1"/>
        <end position="37"/>
    </location>
</feature>
<keyword evidence="3" id="KW-1185">Reference proteome</keyword>
<evidence type="ECO:0000256" key="1">
    <source>
        <dbReference type="SAM" id="MobiDB-lite"/>
    </source>
</evidence>